<dbReference type="AlphaFoldDB" id="A0A1Y1UL13"/>
<reference evidence="2 3" key="1">
    <citation type="submission" date="2017-03" db="EMBL/GenBank/DDBJ databases">
        <title>Widespread Adenine N6-methylation of Active Genes in Fungi.</title>
        <authorList>
            <consortium name="DOE Joint Genome Institute"/>
            <person name="Mondo S.J."/>
            <person name="Dannebaum R.O."/>
            <person name="Kuo R.C."/>
            <person name="Louie K.B."/>
            <person name="Bewick A.J."/>
            <person name="Labutti K."/>
            <person name="Haridas S."/>
            <person name="Kuo A."/>
            <person name="Salamov A."/>
            <person name="Ahrendt S.R."/>
            <person name="Lau R."/>
            <person name="Bowen B.P."/>
            <person name="Lipzen A."/>
            <person name="Sullivan W."/>
            <person name="Andreopoulos W.B."/>
            <person name="Clum A."/>
            <person name="Lindquist E."/>
            <person name="Daum C."/>
            <person name="Northen T.R."/>
            <person name="Ramamoorthy G."/>
            <person name="Schmitz R.J."/>
            <person name="Gryganskyi A."/>
            <person name="Culley D."/>
            <person name="Magnuson J."/>
            <person name="James T.Y."/>
            <person name="O'Malley M.A."/>
            <person name="Stajich J.E."/>
            <person name="Spatafora J.W."/>
            <person name="Visel A."/>
            <person name="Grigoriev I.V."/>
        </authorList>
    </citation>
    <scope>NUCLEOTIDE SEQUENCE [LARGE SCALE GENOMIC DNA]</scope>
    <source>
        <strain evidence="2 3">NRRL Y-17943</strain>
    </source>
</reference>
<organism evidence="2 3">
    <name type="scientific">Kockovaella imperatae</name>
    <dbReference type="NCBI Taxonomy" id="4999"/>
    <lineage>
        <taxon>Eukaryota</taxon>
        <taxon>Fungi</taxon>
        <taxon>Dikarya</taxon>
        <taxon>Basidiomycota</taxon>
        <taxon>Agaricomycotina</taxon>
        <taxon>Tremellomycetes</taxon>
        <taxon>Tremellales</taxon>
        <taxon>Cuniculitremaceae</taxon>
        <taxon>Kockovaella</taxon>
    </lineage>
</organism>
<dbReference type="EMBL" id="NBSH01000004">
    <property type="protein sequence ID" value="ORX38237.1"/>
    <property type="molecule type" value="Genomic_DNA"/>
</dbReference>
<keyword evidence="1" id="KW-0472">Membrane</keyword>
<dbReference type="STRING" id="4999.A0A1Y1UL13"/>
<keyword evidence="1" id="KW-1133">Transmembrane helix</keyword>
<evidence type="ECO:0000313" key="2">
    <source>
        <dbReference type="EMBL" id="ORX38237.1"/>
    </source>
</evidence>
<evidence type="ECO:0000256" key="1">
    <source>
        <dbReference type="SAM" id="Phobius"/>
    </source>
</evidence>
<gene>
    <name evidence="2" type="ORF">BD324DRAFT_344210</name>
</gene>
<sequence length="120" mass="14128">MNGRVVEELNKRFPRYSFYNLWPGLINTPTFTYDWAPFPFDWVMWLGMFIIGSTRDIFAPVPIYIGLCEPDERKRMLGDGQAWKYNMGPSKPGSWATNAINRYSPQYEHCFRLSHSSSYK</sequence>
<dbReference type="InParanoid" id="A0A1Y1UL13"/>
<keyword evidence="1" id="KW-0812">Transmembrane</keyword>
<protein>
    <submittedName>
        <fullName evidence="2">Uncharacterized protein</fullName>
    </submittedName>
</protein>
<dbReference type="Proteomes" id="UP000193218">
    <property type="component" value="Unassembled WGS sequence"/>
</dbReference>
<comment type="caution">
    <text evidence="2">The sequence shown here is derived from an EMBL/GenBank/DDBJ whole genome shotgun (WGS) entry which is preliminary data.</text>
</comment>
<accession>A0A1Y1UL13</accession>
<evidence type="ECO:0000313" key="3">
    <source>
        <dbReference type="Proteomes" id="UP000193218"/>
    </source>
</evidence>
<dbReference type="RefSeq" id="XP_021872159.1">
    <property type="nucleotide sequence ID" value="XM_022012533.1"/>
</dbReference>
<dbReference type="GeneID" id="33554341"/>
<dbReference type="OrthoDB" id="2898509at2759"/>
<keyword evidence="3" id="KW-1185">Reference proteome</keyword>
<feature type="transmembrane region" description="Helical" evidence="1">
    <location>
        <begin position="42"/>
        <end position="67"/>
    </location>
</feature>
<name>A0A1Y1UL13_9TREE</name>
<proteinExistence type="predicted"/>